<protein>
    <recommendedName>
        <fullName evidence="2">Phosphatidate phosphatase APP1 catalytic domain-containing protein</fullName>
    </recommendedName>
</protein>
<gene>
    <name evidence="3" type="ORF">PHISCL_03095</name>
</gene>
<evidence type="ECO:0000313" key="4">
    <source>
        <dbReference type="Proteomes" id="UP000266188"/>
    </source>
</evidence>
<organism evidence="3 4">
    <name type="scientific">Aspergillus sclerotialis</name>
    <dbReference type="NCBI Taxonomy" id="2070753"/>
    <lineage>
        <taxon>Eukaryota</taxon>
        <taxon>Fungi</taxon>
        <taxon>Dikarya</taxon>
        <taxon>Ascomycota</taxon>
        <taxon>Pezizomycotina</taxon>
        <taxon>Eurotiomycetes</taxon>
        <taxon>Eurotiomycetidae</taxon>
        <taxon>Eurotiales</taxon>
        <taxon>Aspergillaceae</taxon>
        <taxon>Aspergillus</taxon>
        <taxon>Aspergillus subgen. Polypaecilum</taxon>
    </lineage>
</organism>
<dbReference type="OrthoDB" id="414243at2759"/>
<comment type="caution">
    <text evidence="3">The sequence shown here is derived from an EMBL/GenBank/DDBJ whole genome shotgun (WGS) entry which is preliminary data.</text>
</comment>
<proteinExistence type="predicted"/>
<keyword evidence="4" id="KW-1185">Reference proteome</keyword>
<accession>A0A3A2ZYW6</accession>
<dbReference type="InterPro" id="IPR052935">
    <property type="entry name" value="Mg2+_PAP"/>
</dbReference>
<feature type="region of interest" description="Disordered" evidence="1">
    <location>
        <begin position="1"/>
        <end position="30"/>
    </location>
</feature>
<name>A0A3A2ZYW6_9EURO</name>
<dbReference type="EMBL" id="MVGC01000076">
    <property type="protein sequence ID" value="RJE24564.1"/>
    <property type="molecule type" value="Genomic_DNA"/>
</dbReference>
<dbReference type="GO" id="GO:0030479">
    <property type="term" value="C:actin cortical patch"/>
    <property type="evidence" value="ECO:0007669"/>
    <property type="project" value="TreeGrafter"/>
</dbReference>
<dbReference type="PANTHER" id="PTHR28208">
    <property type="entry name" value="PHOSPHATIDATE PHOSPHATASE APP1"/>
    <property type="match status" value="1"/>
</dbReference>
<evidence type="ECO:0000256" key="1">
    <source>
        <dbReference type="SAM" id="MobiDB-lite"/>
    </source>
</evidence>
<dbReference type="Pfam" id="PF09949">
    <property type="entry name" value="APP1_cat"/>
    <property type="match status" value="1"/>
</dbReference>
<dbReference type="GO" id="GO:0008195">
    <property type="term" value="F:phosphatidate phosphatase activity"/>
    <property type="evidence" value="ECO:0007669"/>
    <property type="project" value="InterPro"/>
</dbReference>
<reference evidence="4" key="1">
    <citation type="submission" date="2017-02" db="EMBL/GenBank/DDBJ databases">
        <authorList>
            <person name="Tafer H."/>
            <person name="Lopandic K."/>
        </authorList>
    </citation>
    <scope>NUCLEOTIDE SEQUENCE [LARGE SCALE GENOMIC DNA]</scope>
    <source>
        <strain evidence="4">CBS 366.77</strain>
    </source>
</reference>
<dbReference type="Proteomes" id="UP000266188">
    <property type="component" value="Unassembled WGS sequence"/>
</dbReference>
<dbReference type="InterPro" id="IPR019236">
    <property type="entry name" value="APP1_cat"/>
</dbReference>
<feature type="domain" description="Phosphatidate phosphatase APP1 catalytic" evidence="2">
    <location>
        <begin position="212"/>
        <end position="363"/>
    </location>
</feature>
<sequence>MSPSESYIGKATRMLDSGESDDTEIEKKLRDSSTLKDSGIMRSLASLWGWRQPPVQFVDPRRNTVWLLDNTAYQPISPDTLRRQRSWYAEVTACIFERKEGSDVGKYVSTIADLIGLDGEVGADGEARRRIRHRLQPFLDNISPRRLITLEIPVPNYSTQAHTIGPSNDSGISNQVVCIGTHYIEDGTKVQSYLQGNKKVSMNTIFSAPEGWIVISDIDDTIKHTKTSDQTGILQTTFAEEPRPISGMPELYSYIQKELFPTWFYVSASPYNLYPFLHEFIHTHYSHGTIFLRYFSWRDLGSLLRSFTKHTQEYKVDRIEMIHHWFPRRRVVCVGDSTQKDPEAYAEIYKKHPEWVQAILIRKVTDIPNMEERNSPKRFEESFKDIPDNVWKVFEQPDEVYELVDELGTKDTAYL</sequence>
<dbReference type="STRING" id="2070753.A0A3A2ZYW6"/>
<evidence type="ECO:0000313" key="3">
    <source>
        <dbReference type="EMBL" id="RJE24564.1"/>
    </source>
</evidence>
<evidence type="ECO:0000259" key="2">
    <source>
        <dbReference type="Pfam" id="PF09949"/>
    </source>
</evidence>
<dbReference type="PANTHER" id="PTHR28208:SF1">
    <property type="entry name" value="FILAMENT ORGANIZATION PROTEIN APP1-LIKE, PUTATIVE (AFU_ORTHOLOGUE AFUA_1G06650)-RELATED"/>
    <property type="match status" value="1"/>
</dbReference>
<dbReference type="AlphaFoldDB" id="A0A3A2ZYW6"/>